<dbReference type="AlphaFoldDB" id="A0A0D7AI36"/>
<accession>A0A0D7AI36</accession>
<evidence type="ECO:0000256" key="1">
    <source>
        <dbReference type="SAM" id="MobiDB-lite"/>
    </source>
</evidence>
<gene>
    <name evidence="3" type="ORF">FISHEDRAFT_64717</name>
</gene>
<protein>
    <recommendedName>
        <fullName evidence="2">Pyridoxamine 5'-phosphate oxidase Alr4036 family FMN-binding domain-containing protein</fullName>
    </recommendedName>
</protein>
<dbReference type="GO" id="GO:0010181">
    <property type="term" value="F:FMN binding"/>
    <property type="evidence" value="ECO:0007669"/>
    <property type="project" value="InterPro"/>
</dbReference>
<evidence type="ECO:0000313" key="4">
    <source>
        <dbReference type="Proteomes" id="UP000054144"/>
    </source>
</evidence>
<evidence type="ECO:0000259" key="2">
    <source>
        <dbReference type="Pfam" id="PF12766"/>
    </source>
</evidence>
<dbReference type="SUPFAM" id="SSF50475">
    <property type="entry name" value="FMN-binding split barrel"/>
    <property type="match status" value="1"/>
</dbReference>
<proteinExistence type="predicted"/>
<feature type="region of interest" description="Disordered" evidence="1">
    <location>
        <begin position="142"/>
        <end position="172"/>
    </location>
</feature>
<dbReference type="PANTHER" id="PTHR28243">
    <property type="entry name" value="AGL049CP"/>
    <property type="match status" value="1"/>
</dbReference>
<name>A0A0D7AI36_9AGAR</name>
<reference evidence="3 4" key="1">
    <citation type="journal article" date="2015" name="Fungal Genet. Biol.">
        <title>Evolution of novel wood decay mechanisms in Agaricales revealed by the genome sequences of Fistulina hepatica and Cylindrobasidium torrendii.</title>
        <authorList>
            <person name="Floudas D."/>
            <person name="Held B.W."/>
            <person name="Riley R."/>
            <person name="Nagy L.G."/>
            <person name="Koehler G."/>
            <person name="Ransdell A.S."/>
            <person name="Younus H."/>
            <person name="Chow J."/>
            <person name="Chiniquy J."/>
            <person name="Lipzen A."/>
            <person name="Tritt A."/>
            <person name="Sun H."/>
            <person name="Haridas S."/>
            <person name="LaButti K."/>
            <person name="Ohm R.A."/>
            <person name="Kues U."/>
            <person name="Blanchette R.A."/>
            <person name="Grigoriev I.V."/>
            <person name="Minto R.E."/>
            <person name="Hibbett D.S."/>
        </authorList>
    </citation>
    <scope>NUCLEOTIDE SEQUENCE [LARGE SCALE GENOMIC DNA]</scope>
    <source>
        <strain evidence="3 4">ATCC 64428</strain>
    </source>
</reference>
<dbReference type="EMBL" id="KN881675">
    <property type="protein sequence ID" value="KIY50508.1"/>
    <property type="molecule type" value="Genomic_DNA"/>
</dbReference>
<evidence type="ECO:0000313" key="3">
    <source>
        <dbReference type="EMBL" id="KIY50508.1"/>
    </source>
</evidence>
<dbReference type="OrthoDB" id="434253at2759"/>
<dbReference type="InterPro" id="IPR012349">
    <property type="entry name" value="Split_barrel_FMN-bd"/>
</dbReference>
<dbReference type="Gene3D" id="2.30.110.10">
    <property type="entry name" value="Electron Transport, Fmn-binding Protein, Chain A"/>
    <property type="match status" value="1"/>
</dbReference>
<keyword evidence="4" id="KW-1185">Reference proteome</keyword>
<organism evidence="3 4">
    <name type="scientific">Fistulina hepatica ATCC 64428</name>
    <dbReference type="NCBI Taxonomy" id="1128425"/>
    <lineage>
        <taxon>Eukaryota</taxon>
        <taxon>Fungi</taxon>
        <taxon>Dikarya</taxon>
        <taxon>Basidiomycota</taxon>
        <taxon>Agaricomycotina</taxon>
        <taxon>Agaricomycetes</taxon>
        <taxon>Agaricomycetidae</taxon>
        <taxon>Agaricales</taxon>
        <taxon>Fistulinaceae</taxon>
        <taxon>Fistulina</taxon>
    </lineage>
</organism>
<feature type="domain" description="Pyridoxamine 5'-phosphate oxidase Alr4036 family FMN-binding" evidence="2">
    <location>
        <begin position="5"/>
        <end position="97"/>
    </location>
</feature>
<sequence>MSATPKWHRAIANALAKSNNSNFIQLATITSGRPAVRTVVVRDFIIPVSRPSRPLLLATTDIRMPKVAELVANMNVGCTWWISETREQFRIRGVAKIWKKTCLCSARKPPAKDNFNWENKAVEVFRNMSPGMKASWCLPTPGTPLDTHPDSPPDSWPTRIVDPEEGDKQNRENWNRSLSRFALLLIEPSGVDYVELAVAPNKRTKFWLQGGKWHDQACVP</sequence>
<dbReference type="PANTHER" id="PTHR28243:SF1">
    <property type="entry name" value="PYRIDOXAMINE 5'-PHOSPHATE OXIDASE ALR4036 FAMILY FMN-BINDING DOMAIN-CONTAINING PROTEIN"/>
    <property type="match status" value="1"/>
</dbReference>
<dbReference type="Proteomes" id="UP000054144">
    <property type="component" value="Unassembled WGS sequence"/>
</dbReference>
<dbReference type="Pfam" id="PF12766">
    <property type="entry name" value="Pyridox_oxase_2"/>
    <property type="match status" value="1"/>
</dbReference>
<dbReference type="InterPro" id="IPR024624">
    <property type="entry name" value="Pyridox_Oxase_Alr4036_FMN-bd"/>
</dbReference>